<protein>
    <submittedName>
        <fullName evidence="1">Uncharacterized protein</fullName>
    </submittedName>
</protein>
<keyword evidence="2" id="KW-1185">Reference proteome</keyword>
<sequence>MNSSLNVIEFGFKNTDKEQSLNHARGNSNYKDIRTVSSDKKYVVRPQCMNSYNSPYEVKCAMPVD</sequence>
<evidence type="ECO:0000313" key="1">
    <source>
        <dbReference type="EMBL" id="PKU59562.1"/>
    </source>
</evidence>
<reference evidence="1 2" key="2">
    <citation type="journal article" date="2017" name="Nature">
        <title>The Apostasia genome and the evolution of orchids.</title>
        <authorList>
            <person name="Zhang G.Q."/>
            <person name="Liu K.W."/>
            <person name="Li Z."/>
            <person name="Lohaus R."/>
            <person name="Hsiao Y.Y."/>
            <person name="Niu S.C."/>
            <person name="Wang J.Y."/>
            <person name="Lin Y.C."/>
            <person name="Xu Q."/>
            <person name="Chen L.J."/>
            <person name="Yoshida K."/>
            <person name="Fujiwara S."/>
            <person name="Wang Z.W."/>
            <person name="Zhang Y.Q."/>
            <person name="Mitsuda N."/>
            <person name="Wang M."/>
            <person name="Liu G.H."/>
            <person name="Pecoraro L."/>
            <person name="Huang H.X."/>
            <person name="Xiao X.J."/>
            <person name="Lin M."/>
            <person name="Wu X.Y."/>
            <person name="Wu W.L."/>
            <person name="Chen Y.Y."/>
            <person name="Chang S.B."/>
            <person name="Sakamoto S."/>
            <person name="Ohme-Takagi M."/>
            <person name="Yagi M."/>
            <person name="Zeng S.J."/>
            <person name="Shen C.Y."/>
            <person name="Yeh C.M."/>
            <person name="Luo Y.B."/>
            <person name="Tsai W.C."/>
            <person name="Van de Peer Y."/>
            <person name="Liu Z.J."/>
        </authorList>
    </citation>
    <scope>NUCLEOTIDE SEQUENCE [LARGE SCALE GENOMIC DNA]</scope>
    <source>
        <tissue evidence="1">The whole plant</tissue>
    </source>
</reference>
<dbReference type="AlphaFoldDB" id="A0A2I0V828"/>
<evidence type="ECO:0000313" key="2">
    <source>
        <dbReference type="Proteomes" id="UP000233837"/>
    </source>
</evidence>
<proteinExistence type="predicted"/>
<organism evidence="1 2">
    <name type="scientific">Dendrobium catenatum</name>
    <dbReference type="NCBI Taxonomy" id="906689"/>
    <lineage>
        <taxon>Eukaryota</taxon>
        <taxon>Viridiplantae</taxon>
        <taxon>Streptophyta</taxon>
        <taxon>Embryophyta</taxon>
        <taxon>Tracheophyta</taxon>
        <taxon>Spermatophyta</taxon>
        <taxon>Magnoliopsida</taxon>
        <taxon>Liliopsida</taxon>
        <taxon>Asparagales</taxon>
        <taxon>Orchidaceae</taxon>
        <taxon>Epidendroideae</taxon>
        <taxon>Malaxideae</taxon>
        <taxon>Dendrobiinae</taxon>
        <taxon>Dendrobium</taxon>
    </lineage>
</organism>
<name>A0A2I0V828_9ASPA</name>
<accession>A0A2I0V828</accession>
<dbReference type="EMBL" id="KZ505439">
    <property type="protein sequence ID" value="PKU59562.1"/>
    <property type="molecule type" value="Genomic_DNA"/>
</dbReference>
<gene>
    <name evidence="1" type="ORF">MA16_Dca026938</name>
</gene>
<dbReference type="Proteomes" id="UP000233837">
    <property type="component" value="Unassembled WGS sequence"/>
</dbReference>
<reference evidence="1 2" key="1">
    <citation type="journal article" date="2016" name="Sci. Rep.">
        <title>The Dendrobium catenatum Lindl. genome sequence provides insights into polysaccharide synthase, floral development and adaptive evolution.</title>
        <authorList>
            <person name="Zhang G.Q."/>
            <person name="Xu Q."/>
            <person name="Bian C."/>
            <person name="Tsai W.C."/>
            <person name="Yeh C.M."/>
            <person name="Liu K.W."/>
            <person name="Yoshida K."/>
            <person name="Zhang L.S."/>
            <person name="Chang S.B."/>
            <person name="Chen F."/>
            <person name="Shi Y."/>
            <person name="Su Y.Y."/>
            <person name="Zhang Y.Q."/>
            <person name="Chen L.J."/>
            <person name="Yin Y."/>
            <person name="Lin M."/>
            <person name="Huang H."/>
            <person name="Deng H."/>
            <person name="Wang Z.W."/>
            <person name="Zhu S.L."/>
            <person name="Zhao X."/>
            <person name="Deng C."/>
            <person name="Niu S.C."/>
            <person name="Huang J."/>
            <person name="Wang M."/>
            <person name="Liu G.H."/>
            <person name="Yang H.J."/>
            <person name="Xiao X.J."/>
            <person name="Hsiao Y.Y."/>
            <person name="Wu W.L."/>
            <person name="Chen Y.Y."/>
            <person name="Mitsuda N."/>
            <person name="Ohme-Takagi M."/>
            <person name="Luo Y.B."/>
            <person name="Van de Peer Y."/>
            <person name="Liu Z.J."/>
        </authorList>
    </citation>
    <scope>NUCLEOTIDE SEQUENCE [LARGE SCALE GENOMIC DNA]</scope>
    <source>
        <tissue evidence="1">The whole plant</tissue>
    </source>
</reference>